<evidence type="ECO:0000256" key="6">
    <source>
        <dbReference type="ARBA" id="ARBA00030642"/>
    </source>
</evidence>
<organism evidence="11 12">
    <name type="scientific">Vannielia litorea</name>
    <dbReference type="NCBI Taxonomy" id="1217970"/>
    <lineage>
        <taxon>Bacteria</taxon>
        <taxon>Pseudomonadati</taxon>
        <taxon>Pseudomonadota</taxon>
        <taxon>Alphaproteobacteria</taxon>
        <taxon>Rhodobacterales</taxon>
        <taxon>Paracoccaceae</taxon>
        <taxon>Vannielia</taxon>
    </lineage>
</organism>
<evidence type="ECO:0000256" key="1">
    <source>
        <dbReference type="ARBA" id="ARBA00000971"/>
    </source>
</evidence>
<dbReference type="Pfam" id="PF00639">
    <property type="entry name" value="Rotamase"/>
    <property type="match status" value="1"/>
</dbReference>
<accession>A0A1N6HI00</accession>
<evidence type="ECO:0000256" key="8">
    <source>
        <dbReference type="PROSITE-ProRule" id="PRU00278"/>
    </source>
</evidence>
<dbReference type="SUPFAM" id="SSF109998">
    <property type="entry name" value="Triger factor/SurA peptide-binding domain-like"/>
    <property type="match status" value="1"/>
</dbReference>
<dbReference type="InterPro" id="IPR046357">
    <property type="entry name" value="PPIase_dom_sf"/>
</dbReference>
<keyword evidence="8 11" id="KW-0413">Isomerase</keyword>
<proteinExistence type="inferred from homology"/>
<dbReference type="Proteomes" id="UP000184932">
    <property type="component" value="Unassembled WGS sequence"/>
</dbReference>
<keyword evidence="9" id="KW-0732">Signal</keyword>
<dbReference type="SUPFAM" id="SSF54534">
    <property type="entry name" value="FKBP-like"/>
    <property type="match status" value="1"/>
</dbReference>
<dbReference type="RefSeq" id="WP_074257297.1">
    <property type="nucleotide sequence ID" value="NZ_FSRL01000001.1"/>
</dbReference>
<dbReference type="STRING" id="1217970.SAMN05444002_3391"/>
<sequence length="299" mass="31466">MTFPKTITLAALLAAGLGAGATAQEAAATEEAAPETAPETAAADVTAETVVATVGGIDITVGHMIVARKTLPEQYAQLPPEVLWEGILEQLVQQNALALEAGEPSKETVLMLENQRTGYLAGDVLEAAALASVTEEALEAKYEEIYAEAEPQREWNAAHILVETEEEAQAVKEEVEGGADFAEVAKVKSTGPSGPNGGALGWFGAGMMVPEFETAVMAMKAGEVSAPVKTQFGWHVIKLNETRLKDKPDMAAVRDQLAEEVQRAAVDEAIASAVEKAGVEKAEAEIPASVLNDFDLLED</sequence>
<evidence type="ECO:0000256" key="9">
    <source>
        <dbReference type="SAM" id="SignalP"/>
    </source>
</evidence>
<dbReference type="InterPro" id="IPR000297">
    <property type="entry name" value="PPIase_PpiC"/>
</dbReference>
<dbReference type="GO" id="GO:0003755">
    <property type="term" value="F:peptidyl-prolyl cis-trans isomerase activity"/>
    <property type="evidence" value="ECO:0007669"/>
    <property type="project" value="UniProtKB-KW"/>
</dbReference>
<dbReference type="InterPro" id="IPR023058">
    <property type="entry name" value="PPIase_PpiC_CS"/>
</dbReference>
<protein>
    <recommendedName>
        <fullName evidence="4">Parvulin-like PPIase</fullName>
        <ecNumber evidence="3">5.2.1.8</ecNumber>
    </recommendedName>
    <alternativeName>
        <fullName evidence="6">Peptidyl-prolyl cis-trans isomerase plp</fullName>
    </alternativeName>
    <alternativeName>
        <fullName evidence="7">Rotamase plp</fullName>
    </alternativeName>
</protein>
<evidence type="ECO:0000256" key="7">
    <source>
        <dbReference type="ARBA" id="ARBA00031484"/>
    </source>
</evidence>
<dbReference type="EC" id="5.2.1.8" evidence="3"/>
<dbReference type="Gene3D" id="3.10.50.40">
    <property type="match status" value="1"/>
</dbReference>
<dbReference type="AlphaFoldDB" id="A0A1N6HI00"/>
<evidence type="ECO:0000259" key="10">
    <source>
        <dbReference type="PROSITE" id="PS50198"/>
    </source>
</evidence>
<dbReference type="InterPro" id="IPR050245">
    <property type="entry name" value="PrsA_foldase"/>
</dbReference>
<reference evidence="12" key="1">
    <citation type="submission" date="2016-11" db="EMBL/GenBank/DDBJ databases">
        <authorList>
            <person name="Varghese N."/>
            <person name="Submissions S."/>
        </authorList>
    </citation>
    <scope>NUCLEOTIDE SEQUENCE [LARGE SCALE GENOMIC DNA]</scope>
    <source>
        <strain evidence="12">DSM 29440</strain>
    </source>
</reference>
<comment type="similarity">
    <text evidence="2">Belongs to the PpiC/parvulin rotamase family.</text>
</comment>
<keyword evidence="12" id="KW-1185">Reference proteome</keyword>
<feature type="chain" id="PRO_5012523281" description="Parvulin-like PPIase" evidence="9">
    <location>
        <begin position="24"/>
        <end position="299"/>
    </location>
</feature>
<dbReference type="EMBL" id="FSRL01000001">
    <property type="protein sequence ID" value="SIO19357.1"/>
    <property type="molecule type" value="Genomic_DNA"/>
</dbReference>
<evidence type="ECO:0000256" key="3">
    <source>
        <dbReference type="ARBA" id="ARBA00013194"/>
    </source>
</evidence>
<name>A0A1N6HI00_9RHOB</name>
<evidence type="ECO:0000256" key="5">
    <source>
        <dbReference type="ARBA" id="ARBA00023110"/>
    </source>
</evidence>
<evidence type="ECO:0000256" key="4">
    <source>
        <dbReference type="ARBA" id="ARBA00018370"/>
    </source>
</evidence>
<dbReference type="PANTHER" id="PTHR47245:SF2">
    <property type="entry name" value="PEPTIDYL-PROLYL CIS-TRANS ISOMERASE HP_0175-RELATED"/>
    <property type="match status" value="1"/>
</dbReference>
<comment type="catalytic activity">
    <reaction evidence="1">
        <text>[protein]-peptidylproline (omega=180) = [protein]-peptidylproline (omega=0)</text>
        <dbReference type="Rhea" id="RHEA:16237"/>
        <dbReference type="Rhea" id="RHEA-COMP:10747"/>
        <dbReference type="Rhea" id="RHEA-COMP:10748"/>
        <dbReference type="ChEBI" id="CHEBI:83833"/>
        <dbReference type="ChEBI" id="CHEBI:83834"/>
        <dbReference type="EC" id="5.2.1.8"/>
    </reaction>
</comment>
<feature type="domain" description="PpiC" evidence="10">
    <location>
        <begin position="152"/>
        <end position="241"/>
    </location>
</feature>
<keyword evidence="5 8" id="KW-0697">Rotamase</keyword>
<dbReference type="InterPro" id="IPR027304">
    <property type="entry name" value="Trigger_fact/SurA_dom_sf"/>
</dbReference>
<feature type="signal peptide" evidence="9">
    <location>
        <begin position="1"/>
        <end position="23"/>
    </location>
</feature>
<evidence type="ECO:0000313" key="12">
    <source>
        <dbReference type="Proteomes" id="UP000184932"/>
    </source>
</evidence>
<dbReference type="PANTHER" id="PTHR47245">
    <property type="entry name" value="PEPTIDYLPROLYL ISOMERASE"/>
    <property type="match status" value="1"/>
</dbReference>
<dbReference type="PROSITE" id="PS50198">
    <property type="entry name" value="PPIC_PPIASE_2"/>
    <property type="match status" value="1"/>
</dbReference>
<evidence type="ECO:0000313" key="11">
    <source>
        <dbReference type="EMBL" id="SIO19357.1"/>
    </source>
</evidence>
<evidence type="ECO:0000256" key="2">
    <source>
        <dbReference type="ARBA" id="ARBA00007656"/>
    </source>
</evidence>
<dbReference type="PROSITE" id="PS01096">
    <property type="entry name" value="PPIC_PPIASE_1"/>
    <property type="match status" value="1"/>
</dbReference>
<dbReference type="OrthoDB" id="14196at2"/>
<gene>
    <name evidence="11" type="ORF">SAMN05444002_3391</name>
</gene>